<dbReference type="AlphaFoldDB" id="A0A392V480"/>
<organism evidence="2 3">
    <name type="scientific">Trifolium medium</name>
    <dbReference type="NCBI Taxonomy" id="97028"/>
    <lineage>
        <taxon>Eukaryota</taxon>
        <taxon>Viridiplantae</taxon>
        <taxon>Streptophyta</taxon>
        <taxon>Embryophyta</taxon>
        <taxon>Tracheophyta</taxon>
        <taxon>Spermatophyta</taxon>
        <taxon>Magnoliopsida</taxon>
        <taxon>eudicotyledons</taxon>
        <taxon>Gunneridae</taxon>
        <taxon>Pentapetalae</taxon>
        <taxon>rosids</taxon>
        <taxon>fabids</taxon>
        <taxon>Fabales</taxon>
        <taxon>Fabaceae</taxon>
        <taxon>Papilionoideae</taxon>
        <taxon>50 kb inversion clade</taxon>
        <taxon>NPAAA clade</taxon>
        <taxon>Hologalegina</taxon>
        <taxon>IRL clade</taxon>
        <taxon>Trifolieae</taxon>
        <taxon>Trifolium</taxon>
    </lineage>
</organism>
<evidence type="ECO:0000313" key="3">
    <source>
        <dbReference type="Proteomes" id="UP000265520"/>
    </source>
</evidence>
<keyword evidence="3" id="KW-1185">Reference proteome</keyword>
<accession>A0A392V480</accession>
<reference evidence="2 3" key="1">
    <citation type="journal article" date="2018" name="Front. Plant Sci.">
        <title>Red Clover (Trifolium pratense) and Zigzag Clover (T. medium) - A Picture of Genomic Similarities and Differences.</title>
        <authorList>
            <person name="Dluhosova J."/>
            <person name="Istvanek J."/>
            <person name="Nedelnik J."/>
            <person name="Repkova J."/>
        </authorList>
    </citation>
    <scope>NUCLEOTIDE SEQUENCE [LARGE SCALE GENOMIC DNA]</scope>
    <source>
        <strain evidence="3">cv. 10/8</strain>
        <tissue evidence="2">Leaf</tissue>
    </source>
</reference>
<feature type="non-terminal residue" evidence="2">
    <location>
        <position position="1"/>
    </location>
</feature>
<protein>
    <submittedName>
        <fullName evidence="2">Uncharacterized protein</fullName>
    </submittedName>
</protein>
<dbReference type="EMBL" id="LXQA011058325">
    <property type="protein sequence ID" value="MCI83076.1"/>
    <property type="molecule type" value="Genomic_DNA"/>
</dbReference>
<proteinExistence type="predicted"/>
<keyword evidence="1" id="KW-0732">Signal</keyword>
<evidence type="ECO:0000313" key="2">
    <source>
        <dbReference type="EMBL" id="MCI83076.1"/>
    </source>
</evidence>
<name>A0A392V480_9FABA</name>
<sequence>VAQRAVFSVFLVLLLVPAQRVRMFGATRSRCWGCPGGCAARRVVLRNAQAWFAKVDFC</sequence>
<evidence type="ECO:0000256" key="1">
    <source>
        <dbReference type="SAM" id="SignalP"/>
    </source>
</evidence>
<feature type="chain" id="PRO_5017462271" evidence="1">
    <location>
        <begin position="24"/>
        <end position="58"/>
    </location>
</feature>
<dbReference type="Proteomes" id="UP000265520">
    <property type="component" value="Unassembled WGS sequence"/>
</dbReference>
<comment type="caution">
    <text evidence="2">The sequence shown here is derived from an EMBL/GenBank/DDBJ whole genome shotgun (WGS) entry which is preliminary data.</text>
</comment>
<feature type="signal peptide" evidence="1">
    <location>
        <begin position="1"/>
        <end position="23"/>
    </location>
</feature>